<evidence type="ECO:0000313" key="1">
    <source>
        <dbReference type="EMBL" id="PBK74245.1"/>
    </source>
</evidence>
<dbReference type="EMBL" id="KZ293419">
    <property type="protein sequence ID" value="PBK74245.1"/>
    <property type="molecule type" value="Genomic_DNA"/>
</dbReference>
<gene>
    <name evidence="1" type="ORF">ARMSODRAFT_951859</name>
</gene>
<protein>
    <submittedName>
        <fullName evidence="1">Uncharacterized protein</fullName>
    </submittedName>
</protein>
<evidence type="ECO:0000313" key="2">
    <source>
        <dbReference type="Proteomes" id="UP000218334"/>
    </source>
</evidence>
<accession>A0A2H3BTQ2</accession>
<keyword evidence="2" id="KW-1185">Reference proteome</keyword>
<proteinExistence type="predicted"/>
<reference evidence="2" key="1">
    <citation type="journal article" date="2017" name="Nat. Ecol. Evol.">
        <title>Genome expansion and lineage-specific genetic innovations in the forest pathogenic fungi Armillaria.</title>
        <authorList>
            <person name="Sipos G."/>
            <person name="Prasanna A.N."/>
            <person name="Walter M.C."/>
            <person name="O'Connor E."/>
            <person name="Balint B."/>
            <person name="Krizsan K."/>
            <person name="Kiss B."/>
            <person name="Hess J."/>
            <person name="Varga T."/>
            <person name="Slot J."/>
            <person name="Riley R."/>
            <person name="Boka B."/>
            <person name="Rigling D."/>
            <person name="Barry K."/>
            <person name="Lee J."/>
            <person name="Mihaltcheva S."/>
            <person name="LaButti K."/>
            <person name="Lipzen A."/>
            <person name="Waldron R."/>
            <person name="Moloney N.M."/>
            <person name="Sperisen C."/>
            <person name="Kredics L."/>
            <person name="Vagvoelgyi C."/>
            <person name="Patrignani A."/>
            <person name="Fitzpatrick D."/>
            <person name="Nagy I."/>
            <person name="Doyle S."/>
            <person name="Anderson J.B."/>
            <person name="Grigoriev I.V."/>
            <person name="Gueldener U."/>
            <person name="Muensterkoetter M."/>
            <person name="Nagy L.G."/>
        </authorList>
    </citation>
    <scope>NUCLEOTIDE SEQUENCE [LARGE SCALE GENOMIC DNA]</scope>
    <source>
        <strain evidence="2">28-4</strain>
    </source>
</reference>
<organism evidence="1 2">
    <name type="scientific">Armillaria solidipes</name>
    <dbReference type="NCBI Taxonomy" id="1076256"/>
    <lineage>
        <taxon>Eukaryota</taxon>
        <taxon>Fungi</taxon>
        <taxon>Dikarya</taxon>
        <taxon>Basidiomycota</taxon>
        <taxon>Agaricomycotina</taxon>
        <taxon>Agaricomycetes</taxon>
        <taxon>Agaricomycetidae</taxon>
        <taxon>Agaricales</taxon>
        <taxon>Marasmiineae</taxon>
        <taxon>Physalacriaceae</taxon>
        <taxon>Armillaria</taxon>
    </lineage>
</organism>
<dbReference type="AlphaFoldDB" id="A0A2H3BTQ2"/>
<name>A0A2H3BTQ2_9AGAR</name>
<dbReference type="Proteomes" id="UP000218334">
    <property type="component" value="Unassembled WGS sequence"/>
</dbReference>
<dbReference type="STRING" id="1076256.A0A2H3BTQ2"/>
<sequence length="159" mass="18149">MAQSAFPSATFRNAYNAGLFSSSPDSTTSEEPCPHDSIHPYPVIEARKRRKAWNHVLEKAIFTCDEISNESAPQRRKVYVSSLEAHIDALHDQLLRVGLWPVPAKELERYKGLNSKTAKSMVAKLHYNVALTQIKISQYEKMNQHYAQQNLALLQRLRN</sequence>